<dbReference type="EMBL" id="BLRZ01000043">
    <property type="protein sequence ID" value="GFP30121.1"/>
    <property type="molecule type" value="Genomic_DNA"/>
</dbReference>
<keyword evidence="2" id="KW-0812">Transmembrane</keyword>
<evidence type="ECO:0008006" key="9">
    <source>
        <dbReference type="Google" id="ProtNLM"/>
    </source>
</evidence>
<dbReference type="Proteomes" id="UP000568877">
    <property type="component" value="Unassembled WGS sequence"/>
</dbReference>
<feature type="transmembrane region" description="Helical" evidence="2">
    <location>
        <begin position="39"/>
        <end position="56"/>
    </location>
</feature>
<evidence type="ECO:0000313" key="5">
    <source>
        <dbReference type="EMBL" id="GFP39524.1"/>
    </source>
</evidence>
<dbReference type="EMBL" id="BLSA01000014">
    <property type="protein sequence ID" value="GFP31910.1"/>
    <property type="molecule type" value="Genomic_DNA"/>
</dbReference>
<protein>
    <recommendedName>
        <fullName evidence="9">DUF2933 domain-containing protein</fullName>
    </recommendedName>
</protein>
<comment type="caution">
    <text evidence="3">The sequence shown here is derived from an EMBL/GenBank/DDBJ whole genome shotgun (WGS) entry which is preliminary data.</text>
</comment>
<dbReference type="Proteomes" id="UP000588083">
    <property type="component" value="Unassembled WGS sequence"/>
</dbReference>
<evidence type="ECO:0000313" key="4">
    <source>
        <dbReference type="EMBL" id="GFP31910.1"/>
    </source>
</evidence>
<evidence type="ECO:0000313" key="3">
    <source>
        <dbReference type="EMBL" id="GFP30121.1"/>
    </source>
</evidence>
<evidence type="ECO:0000256" key="1">
    <source>
        <dbReference type="SAM" id="MobiDB-lite"/>
    </source>
</evidence>
<feature type="compositionally biased region" description="Basic and acidic residues" evidence="1">
    <location>
        <begin position="64"/>
        <end position="85"/>
    </location>
</feature>
<dbReference type="Proteomes" id="UP000569018">
    <property type="component" value="Unassembled WGS sequence"/>
</dbReference>
<reference evidence="6 7" key="1">
    <citation type="journal article" date="2020" name="Front. Microbiol.">
        <title>Single-cell genomics of novel Actinobacteria with the Wood-Ljungdahl pathway discovered in a serpentinizing system.</title>
        <authorList>
            <person name="Merino N."/>
            <person name="Kawai M."/>
            <person name="Boyd E.S."/>
            <person name="Colman D.R."/>
            <person name="McGlynn S.E."/>
            <person name="Nealson K.H."/>
            <person name="Kurokawa K."/>
            <person name="Hongoh Y."/>
        </authorList>
    </citation>
    <scope>NUCLEOTIDE SEQUENCE [LARGE SCALE GENOMIC DNA]</scope>
    <source>
        <strain evidence="3 8">S34</strain>
        <strain evidence="4 6">S42</strain>
        <strain evidence="5 7">S47</strain>
    </source>
</reference>
<dbReference type="AlphaFoldDB" id="A0A6V8QB47"/>
<dbReference type="Pfam" id="PF11666">
    <property type="entry name" value="DUF2933"/>
    <property type="match status" value="1"/>
</dbReference>
<evidence type="ECO:0000256" key="2">
    <source>
        <dbReference type="SAM" id="Phobius"/>
    </source>
</evidence>
<proteinExistence type="predicted"/>
<dbReference type="RefSeq" id="WP_176235797.1">
    <property type="nucleotide sequence ID" value="NZ_BLRZ01000043.1"/>
</dbReference>
<dbReference type="InterPro" id="IPR021682">
    <property type="entry name" value="DUF2933"/>
</dbReference>
<keyword evidence="8" id="KW-1185">Reference proteome</keyword>
<dbReference type="EMBL" id="BLSD01000061">
    <property type="protein sequence ID" value="GFP39524.1"/>
    <property type="molecule type" value="Genomic_DNA"/>
</dbReference>
<evidence type="ECO:0000313" key="6">
    <source>
        <dbReference type="Proteomes" id="UP000568877"/>
    </source>
</evidence>
<evidence type="ECO:0000313" key="7">
    <source>
        <dbReference type="Proteomes" id="UP000569018"/>
    </source>
</evidence>
<keyword evidence="2" id="KW-0472">Membrane</keyword>
<sequence>MSQTEHKMSNKHLVFMILCCLIPVALFVGLLVFGIPMSSLIFFALILLCPLAHIFLMRGMGHGGHHEPAPEPAKRETDVNRPDAL</sequence>
<gene>
    <name evidence="3" type="ORF">HKBW3S34_01041</name>
    <name evidence="4" type="ORF">HKBW3S42_00216</name>
    <name evidence="5" type="ORF">HKBW3S47_01222</name>
</gene>
<accession>A0A6V8QB47</accession>
<feature type="region of interest" description="Disordered" evidence="1">
    <location>
        <begin position="62"/>
        <end position="85"/>
    </location>
</feature>
<name>A0A6V8QB47_9ACTN</name>
<evidence type="ECO:0000313" key="8">
    <source>
        <dbReference type="Proteomes" id="UP000588083"/>
    </source>
</evidence>
<feature type="transmembrane region" description="Helical" evidence="2">
    <location>
        <begin position="12"/>
        <end position="33"/>
    </location>
</feature>
<keyword evidence="2" id="KW-1133">Transmembrane helix</keyword>
<organism evidence="3 8">
    <name type="scientific">Candidatus Hakubella thermalkaliphila</name>
    <dbReference type="NCBI Taxonomy" id="2754717"/>
    <lineage>
        <taxon>Bacteria</taxon>
        <taxon>Bacillati</taxon>
        <taxon>Actinomycetota</taxon>
        <taxon>Actinomycetota incertae sedis</taxon>
        <taxon>Candidatus Hakubellales</taxon>
        <taxon>Candidatus Hakubellaceae</taxon>
        <taxon>Candidatus Hakubella</taxon>
    </lineage>
</organism>